<dbReference type="Gene3D" id="1.20.1270.60">
    <property type="entry name" value="Arfaptin homology (AH) domain/BAR domain"/>
    <property type="match status" value="1"/>
</dbReference>
<dbReference type="Proteomes" id="UP000054144">
    <property type="component" value="Unassembled WGS sequence"/>
</dbReference>
<protein>
    <submittedName>
        <fullName evidence="11">SH3 domain-containing protein</fullName>
    </submittedName>
</protein>
<dbReference type="PRINTS" id="PR00452">
    <property type="entry name" value="SH3DOMAIN"/>
</dbReference>
<dbReference type="InterPro" id="IPR027267">
    <property type="entry name" value="AH/BAR_dom_sf"/>
</dbReference>
<dbReference type="CDD" id="cd00174">
    <property type="entry name" value="SH3"/>
    <property type="match status" value="1"/>
</dbReference>
<keyword evidence="2 6" id="KW-0728">SH3 domain</keyword>
<dbReference type="EMBL" id="KN882043">
    <property type="protein sequence ID" value="KIY46093.1"/>
    <property type="molecule type" value="Genomic_DNA"/>
</dbReference>
<sequence length="475" mass="54247">MYSRHATGKSIDGDRFHGSKSRDFCNSFWGVGDTGVNILFARVRGALKTTDELRNFWKERALIEEEYAARLATLAQMSVGKDEIGHVGLRSAVDTLMYETEKQARAHSLTATQIRKELETPTTQLYEKQIDQERHQLTPLEAKFKDKQSHEMNLLKARERYEGDRLRIASYVSQSKITHGKELERIQAKLLRAEHALKENERAFEKHTKNLSVMMPAWEKSWRDFCDACQDIEEERMDFFKDALWAYANEVSLICVADDESCERIRTMLDEVETFRDIENFVSEYGTGNQQPNPPRFVPGNGNGVSSSTIVIDPNPRIARYPRNSRRGHMTPPNQTTELYRSYSRSGGSSDTRAPPTSFSTKPESSSQSRGRSPEHVRSKRESQPLPQPREMSIYRPEVQSPTSPPEHLGGGVLFYVKALYDYTATIPEEFDFQAGDVIAVTATPDDGWWSGVLLDEARREEGRHVFPSNFVCLF</sequence>
<evidence type="ECO:0000313" key="12">
    <source>
        <dbReference type="Proteomes" id="UP000054144"/>
    </source>
</evidence>
<gene>
    <name evidence="11" type="ORF">FISHEDRAFT_47848</name>
</gene>
<evidence type="ECO:0000259" key="10">
    <source>
        <dbReference type="PROSITE" id="PS51741"/>
    </source>
</evidence>
<dbReference type="GO" id="GO:0120104">
    <property type="term" value="C:mitotic actomyosin contractile ring, proximal layer"/>
    <property type="evidence" value="ECO:0007669"/>
    <property type="project" value="TreeGrafter"/>
</dbReference>
<dbReference type="AlphaFoldDB" id="A0A0D7A5J8"/>
<dbReference type="SUPFAM" id="SSF50044">
    <property type="entry name" value="SH3-domain"/>
    <property type="match status" value="1"/>
</dbReference>
<keyword evidence="12" id="KW-1185">Reference proteome</keyword>
<dbReference type="OrthoDB" id="19092at2759"/>
<dbReference type="PANTHER" id="PTHR23065:SF7">
    <property type="entry name" value="NOSTRIN, ISOFORM H"/>
    <property type="match status" value="1"/>
</dbReference>
<dbReference type="FunFam" id="2.30.30.40:FF:000312">
    <property type="entry name" value="Related to Cell division control protein 15"/>
    <property type="match status" value="1"/>
</dbReference>
<keyword evidence="4" id="KW-0597">Phosphoprotein</keyword>
<dbReference type="InterPro" id="IPR031160">
    <property type="entry name" value="F_BAR_dom"/>
</dbReference>
<comment type="subcellular location">
    <subcellularLocation>
        <location evidence="1">Cytoplasm</location>
        <location evidence="1">Cytoskeleton</location>
    </subcellularLocation>
</comment>
<dbReference type="Gene3D" id="2.30.30.40">
    <property type="entry name" value="SH3 Domains"/>
    <property type="match status" value="1"/>
</dbReference>
<evidence type="ECO:0000256" key="2">
    <source>
        <dbReference type="ARBA" id="ARBA00022443"/>
    </source>
</evidence>
<accession>A0A0D7A5J8</accession>
<evidence type="ECO:0000256" key="4">
    <source>
        <dbReference type="ARBA" id="ARBA00022553"/>
    </source>
</evidence>
<evidence type="ECO:0000256" key="7">
    <source>
        <dbReference type="PROSITE-ProRule" id="PRU01077"/>
    </source>
</evidence>
<dbReference type="SUPFAM" id="SSF103657">
    <property type="entry name" value="BAR/IMD domain-like"/>
    <property type="match status" value="1"/>
</dbReference>
<dbReference type="PANTHER" id="PTHR23065">
    <property type="entry name" value="PROLINE-SERINE-THREONINE PHOSPHATASE INTERACTING PROTEIN 1"/>
    <property type="match status" value="1"/>
</dbReference>
<keyword evidence="7" id="KW-0175">Coiled coil</keyword>
<dbReference type="Pfam" id="PF00018">
    <property type="entry name" value="SH3_1"/>
    <property type="match status" value="1"/>
</dbReference>
<evidence type="ECO:0000256" key="1">
    <source>
        <dbReference type="ARBA" id="ARBA00004245"/>
    </source>
</evidence>
<dbReference type="PROSITE" id="PS51741">
    <property type="entry name" value="F_BAR"/>
    <property type="match status" value="1"/>
</dbReference>
<feature type="compositionally biased region" description="Low complexity" evidence="8">
    <location>
        <begin position="340"/>
        <end position="350"/>
    </location>
</feature>
<evidence type="ECO:0000256" key="6">
    <source>
        <dbReference type="PROSITE-ProRule" id="PRU00192"/>
    </source>
</evidence>
<feature type="compositionally biased region" description="Polar residues" evidence="8">
    <location>
        <begin position="351"/>
        <end position="371"/>
    </location>
</feature>
<dbReference type="SMART" id="SM00055">
    <property type="entry name" value="FCH"/>
    <property type="match status" value="1"/>
</dbReference>
<dbReference type="PROSITE" id="PS50002">
    <property type="entry name" value="SH3"/>
    <property type="match status" value="1"/>
</dbReference>
<feature type="region of interest" description="Disordered" evidence="8">
    <location>
        <begin position="284"/>
        <end position="392"/>
    </location>
</feature>
<dbReference type="GO" id="GO:0030036">
    <property type="term" value="P:actin cytoskeleton organization"/>
    <property type="evidence" value="ECO:0007669"/>
    <property type="project" value="UniProtKB-ARBA"/>
</dbReference>
<reference evidence="11 12" key="1">
    <citation type="journal article" date="2015" name="Fungal Genet. Biol.">
        <title>Evolution of novel wood decay mechanisms in Agaricales revealed by the genome sequences of Fistulina hepatica and Cylindrobasidium torrendii.</title>
        <authorList>
            <person name="Floudas D."/>
            <person name="Held B.W."/>
            <person name="Riley R."/>
            <person name="Nagy L.G."/>
            <person name="Koehler G."/>
            <person name="Ransdell A.S."/>
            <person name="Younus H."/>
            <person name="Chow J."/>
            <person name="Chiniquy J."/>
            <person name="Lipzen A."/>
            <person name="Tritt A."/>
            <person name="Sun H."/>
            <person name="Haridas S."/>
            <person name="LaButti K."/>
            <person name="Ohm R.A."/>
            <person name="Kues U."/>
            <person name="Blanchette R.A."/>
            <person name="Grigoriev I.V."/>
            <person name="Minto R.E."/>
            <person name="Hibbett D.S."/>
        </authorList>
    </citation>
    <scope>NUCLEOTIDE SEQUENCE [LARGE SCALE GENOMIC DNA]</scope>
    <source>
        <strain evidence="11 12">ATCC 64428</strain>
    </source>
</reference>
<dbReference type="GO" id="GO:0009898">
    <property type="term" value="C:cytoplasmic side of plasma membrane"/>
    <property type="evidence" value="ECO:0007669"/>
    <property type="project" value="TreeGrafter"/>
</dbReference>
<dbReference type="GO" id="GO:0005543">
    <property type="term" value="F:phospholipid binding"/>
    <property type="evidence" value="ECO:0007669"/>
    <property type="project" value="TreeGrafter"/>
</dbReference>
<evidence type="ECO:0000259" key="9">
    <source>
        <dbReference type="PROSITE" id="PS50002"/>
    </source>
</evidence>
<evidence type="ECO:0000256" key="5">
    <source>
        <dbReference type="ARBA" id="ARBA00023212"/>
    </source>
</evidence>
<evidence type="ECO:0000256" key="8">
    <source>
        <dbReference type="SAM" id="MobiDB-lite"/>
    </source>
</evidence>
<dbReference type="InterPro" id="IPR001452">
    <property type="entry name" value="SH3_domain"/>
</dbReference>
<organism evidence="11 12">
    <name type="scientific">Fistulina hepatica ATCC 64428</name>
    <dbReference type="NCBI Taxonomy" id="1128425"/>
    <lineage>
        <taxon>Eukaryota</taxon>
        <taxon>Fungi</taxon>
        <taxon>Dikarya</taxon>
        <taxon>Basidiomycota</taxon>
        <taxon>Agaricomycotina</taxon>
        <taxon>Agaricomycetes</taxon>
        <taxon>Agaricomycetidae</taxon>
        <taxon>Agaricales</taxon>
        <taxon>Fistulinaceae</taxon>
        <taxon>Fistulina</taxon>
    </lineage>
</organism>
<feature type="domain" description="SH3" evidence="9">
    <location>
        <begin position="412"/>
        <end position="475"/>
    </location>
</feature>
<dbReference type="InterPro" id="IPR036028">
    <property type="entry name" value="SH3-like_dom_sf"/>
</dbReference>
<name>A0A0D7A5J8_9AGAR</name>
<evidence type="ECO:0000313" key="11">
    <source>
        <dbReference type="EMBL" id="KIY46093.1"/>
    </source>
</evidence>
<dbReference type="SMART" id="SM00326">
    <property type="entry name" value="SH3"/>
    <property type="match status" value="1"/>
</dbReference>
<keyword evidence="3" id="KW-0963">Cytoplasm</keyword>
<dbReference type="InterPro" id="IPR001060">
    <property type="entry name" value="FCH_dom"/>
</dbReference>
<feature type="compositionally biased region" description="Basic and acidic residues" evidence="8">
    <location>
        <begin position="372"/>
        <end position="383"/>
    </location>
</feature>
<evidence type="ECO:0000256" key="3">
    <source>
        <dbReference type="ARBA" id="ARBA00022490"/>
    </source>
</evidence>
<dbReference type="Pfam" id="PF00611">
    <property type="entry name" value="FCH"/>
    <property type="match status" value="1"/>
</dbReference>
<keyword evidence="5" id="KW-0206">Cytoskeleton</keyword>
<feature type="domain" description="F-BAR" evidence="10">
    <location>
        <begin position="22"/>
        <end position="277"/>
    </location>
</feature>
<proteinExistence type="predicted"/>